<accession>A0AAV6ZQJ9</accession>
<comment type="caution">
    <text evidence="1">The sequence shown here is derived from an EMBL/GenBank/DDBJ whole genome shotgun (WGS) entry which is preliminary data.</text>
</comment>
<name>A0AAV6ZQJ9_ENGPU</name>
<gene>
    <name evidence="1" type="ORF">GDO81_025911</name>
</gene>
<keyword evidence="2" id="KW-1185">Reference proteome</keyword>
<sequence>MDRTTIVCIIHLLHIQGSPRADRPIGISDSSSPADMEAMELCTASAVSRSPRFMFQLAPHLLFTGQ</sequence>
<organism evidence="1 2">
    <name type="scientific">Engystomops pustulosus</name>
    <name type="common">Tungara frog</name>
    <name type="synonym">Physalaemus pustulosus</name>
    <dbReference type="NCBI Taxonomy" id="76066"/>
    <lineage>
        <taxon>Eukaryota</taxon>
        <taxon>Metazoa</taxon>
        <taxon>Chordata</taxon>
        <taxon>Craniata</taxon>
        <taxon>Vertebrata</taxon>
        <taxon>Euteleostomi</taxon>
        <taxon>Amphibia</taxon>
        <taxon>Batrachia</taxon>
        <taxon>Anura</taxon>
        <taxon>Neobatrachia</taxon>
        <taxon>Hyloidea</taxon>
        <taxon>Leptodactylidae</taxon>
        <taxon>Leiuperinae</taxon>
        <taxon>Engystomops</taxon>
    </lineage>
</organism>
<dbReference type="Proteomes" id="UP000824782">
    <property type="component" value="Unassembled WGS sequence"/>
</dbReference>
<evidence type="ECO:0000313" key="1">
    <source>
        <dbReference type="EMBL" id="KAG8548263.1"/>
    </source>
</evidence>
<protein>
    <submittedName>
        <fullName evidence="1">Uncharacterized protein</fullName>
    </submittedName>
</protein>
<dbReference type="AlphaFoldDB" id="A0AAV6ZQJ9"/>
<proteinExistence type="predicted"/>
<evidence type="ECO:0000313" key="2">
    <source>
        <dbReference type="Proteomes" id="UP000824782"/>
    </source>
</evidence>
<reference evidence="1" key="1">
    <citation type="thesis" date="2020" institute="ProQuest LLC" country="789 East Eisenhower Parkway, Ann Arbor, MI, USA">
        <title>Comparative Genomics and Chromosome Evolution.</title>
        <authorList>
            <person name="Mudd A.B."/>
        </authorList>
    </citation>
    <scope>NUCLEOTIDE SEQUENCE</scope>
    <source>
        <strain evidence="1">237g6f4</strain>
        <tissue evidence="1">Blood</tissue>
    </source>
</reference>
<dbReference type="EMBL" id="WNYA01000453">
    <property type="protein sequence ID" value="KAG8548263.1"/>
    <property type="molecule type" value="Genomic_DNA"/>
</dbReference>